<feature type="domain" description="EF-hand" evidence="14">
    <location>
        <begin position="275"/>
        <end position="302"/>
    </location>
</feature>
<dbReference type="Pfam" id="PF00857">
    <property type="entry name" value="Isochorismatase"/>
    <property type="match status" value="1"/>
</dbReference>
<dbReference type="InterPro" id="IPR011992">
    <property type="entry name" value="EF-hand-dom_pair"/>
</dbReference>
<dbReference type="SMART" id="SM00184">
    <property type="entry name" value="RING"/>
    <property type="match status" value="1"/>
</dbReference>
<keyword evidence="12" id="KW-0812">Transmembrane</keyword>
<evidence type="ECO:0000256" key="10">
    <source>
        <dbReference type="ARBA" id="ARBA00043224"/>
    </source>
</evidence>
<evidence type="ECO:0000256" key="4">
    <source>
        <dbReference type="ARBA" id="ARBA00022771"/>
    </source>
</evidence>
<dbReference type="PANTHER" id="PTHR11080">
    <property type="entry name" value="PYRAZINAMIDASE/NICOTINAMIDASE"/>
    <property type="match status" value="1"/>
</dbReference>
<dbReference type="InterPro" id="IPR002048">
    <property type="entry name" value="EF_hand_dom"/>
</dbReference>
<evidence type="ECO:0000259" key="14">
    <source>
        <dbReference type="PROSITE" id="PS50222"/>
    </source>
</evidence>
<dbReference type="EC" id="3.5.1.19" evidence="9"/>
<dbReference type="EMBL" id="JAIFTH010000407">
    <property type="protein sequence ID" value="KAG9509593.1"/>
    <property type="molecule type" value="Genomic_DNA"/>
</dbReference>
<feature type="non-terminal residue" evidence="16">
    <location>
        <position position="1"/>
    </location>
</feature>
<feature type="transmembrane region" description="Helical" evidence="12">
    <location>
        <begin position="605"/>
        <end position="624"/>
    </location>
</feature>
<dbReference type="PROSITE" id="PS00018">
    <property type="entry name" value="EF_HAND_1"/>
    <property type="match status" value="1"/>
</dbReference>
<keyword evidence="3" id="KW-0479">Metal-binding</keyword>
<feature type="domain" description="RING-type" evidence="13">
    <location>
        <begin position="29"/>
        <end position="69"/>
    </location>
</feature>
<dbReference type="Pfam" id="PF02825">
    <property type="entry name" value="WWE"/>
    <property type="match status" value="1"/>
</dbReference>
<evidence type="ECO:0000313" key="17">
    <source>
        <dbReference type="Proteomes" id="UP000825002"/>
    </source>
</evidence>
<dbReference type="SUPFAM" id="SSF57850">
    <property type="entry name" value="RING/U-box"/>
    <property type="match status" value="1"/>
</dbReference>
<keyword evidence="12" id="KW-1133">Transmembrane helix</keyword>
<comment type="similarity">
    <text evidence="1">Belongs to the isochorismatase family.</text>
</comment>
<protein>
    <recommendedName>
        <fullName evidence="9">nicotinamidase</fullName>
        <ecNumber evidence="9">3.5.1.19</ecNumber>
    </recommendedName>
    <alternativeName>
        <fullName evidence="10">Nicotinamide deamidase</fullName>
    </alternativeName>
</protein>
<dbReference type="SUPFAM" id="SSF117839">
    <property type="entry name" value="WWE domain"/>
    <property type="match status" value="1"/>
</dbReference>
<evidence type="ECO:0000256" key="6">
    <source>
        <dbReference type="ARBA" id="ARBA00022833"/>
    </source>
</evidence>
<dbReference type="InterPro" id="IPR018247">
    <property type="entry name" value="EF_Hand_1_Ca_BS"/>
</dbReference>
<evidence type="ECO:0000256" key="5">
    <source>
        <dbReference type="ARBA" id="ARBA00022801"/>
    </source>
</evidence>
<dbReference type="SUPFAM" id="SSF47473">
    <property type="entry name" value="EF-hand"/>
    <property type="match status" value="1"/>
</dbReference>
<dbReference type="InterPro" id="IPR052347">
    <property type="entry name" value="Isochorismatase_Nicotinamidase"/>
</dbReference>
<dbReference type="SMART" id="SM00678">
    <property type="entry name" value="WWE"/>
    <property type="match status" value="1"/>
</dbReference>
<keyword evidence="12" id="KW-0472">Membrane</keyword>
<accession>A0ABQ7S8B4</accession>
<evidence type="ECO:0000256" key="8">
    <source>
        <dbReference type="ARBA" id="ARBA00037900"/>
    </source>
</evidence>
<feature type="domain" description="WWE" evidence="15">
    <location>
        <begin position="86"/>
        <end position="164"/>
    </location>
</feature>
<evidence type="ECO:0000256" key="11">
    <source>
        <dbReference type="PROSITE-ProRule" id="PRU00175"/>
    </source>
</evidence>
<keyword evidence="7" id="KW-0106">Calcium</keyword>
<gene>
    <name evidence="16" type="primary">pncA</name>
    <name evidence="16" type="ORF">GZH46_01881</name>
</gene>
<dbReference type="PANTHER" id="PTHR11080:SF2">
    <property type="entry name" value="LD05707P"/>
    <property type="match status" value="1"/>
</dbReference>
<evidence type="ECO:0000256" key="3">
    <source>
        <dbReference type="ARBA" id="ARBA00022723"/>
    </source>
</evidence>
<proteinExistence type="inferred from homology"/>
<dbReference type="InterPro" id="IPR036380">
    <property type="entry name" value="Isochorismatase-like_sf"/>
</dbReference>
<evidence type="ECO:0000313" key="16">
    <source>
        <dbReference type="EMBL" id="KAG9509593.1"/>
    </source>
</evidence>
<comment type="caution">
    <text evidence="16">The sequence shown here is derived from an EMBL/GenBank/DDBJ whole genome shotgun (WGS) entry which is preliminary data.</text>
</comment>
<reference evidence="16 17" key="1">
    <citation type="submission" date="2020-10" db="EMBL/GenBank/DDBJ databases">
        <authorList>
            <person name="Klimov P.B."/>
            <person name="Dyachkov S.M."/>
            <person name="Chetverikov P.E."/>
        </authorList>
    </citation>
    <scope>NUCLEOTIDE SEQUENCE [LARGE SCALE GENOMIC DNA]</scope>
    <source>
        <strain evidence="16">BMOC 18-1129-001#AD2665</strain>
        <tissue evidence="16">Entire mites</tissue>
    </source>
</reference>
<dbReference type="Pfam" id="PF13920">
    <property type="entry name" value="zf-C3HC4_3"/>
    <property type="match status" value="1"/>
</dbReference>
<dbReference type="InterPro" id="IPR013083">
    <property type="entry name" value="Znf_RING/FYVE/PHD"/>
</dbReference>
<dbReference type="InterPro" id="IPR004170">
    <property type="entry name" value="WWE_dom"/>
</dbReference>
<dbReference type="InterPro" id="IPR017907">
    <property type="entry name" value="Znf_RING_CS"/>
</dbReference>
<keyword evidence="17" id="KW-1185">Reference proteome</keyword>
<dbReference type="SUPFAM" id="SSF52499">
    <property type="entry name" value="Isochorismatase-like hydrolases"/>
    <property type="match status" value="1"/>
</dbReference>
<organism evidence="16 17">
    <name type="scientific">Fragariocoptes setiger</name>
    <dbReference type="NCBI Taxonomy" id="1670756"/>
    <lineage>
        <taxon>Eukaryota</taxon>
        <taxon>Metazoa</taxon>
        <taxon>Ecdysozoa</taxon>
        <taxon>Arthropoda</taxon>
        <taxon>Chelicerata</taxon>
        <taxon>Arachnida</taxon>
        <taxon>Acari</taxon>
        <taxon>Acariformes</taxon>
        <taxon>Trombidiformes</taxon>
        <taxon>Prostigmata</taxon>
        <taxon>Eupodina</taxon>
        <taxon>Eriophyoidea</taxon>
        <taxon>Phytoptidae</taxon>
        <taxon>Fragariocoptes</taxon>
    </lineage>
</organism>
<dbReference type="InterPro" id="IPR001841">
    <property type="entry name" value="Znf_RING"/>
</dbReference>
<dbReference type="Gene3D" id="3.30.720.50">
    <property type="match status" value="1"/>
</dbReference>
<keyword evidence="6" id="KW-0862">Zinc</keyword>
<dbReference type="PROSITE" id="PS50918">
    <property type="entry name" value="WWE"/>
    <property type="match status" value="1"/>
</dbReference>
<feature type="transmembrane region" description="Helical" evidence="12">
    <location>
        <begin position="569"/>
        <end position="593"/>
    </location>
</feature>
<dbReference type="InterPro" id="IPR000868">
    <property type="entry name" value="Isochorismatase-like_dom"/>
</dbReference>
<dbReference type="PROSITE" id="PS50089">
    <property type="entry name" value="ZF_RING_2"/>
    <property type="match status" value="1"/>
</dbReference>
<evidence type="ECO:0000256" key="1">
    <source>
        <dbReference type="ARBA" id="ARBA00006336"/>
    </source>
</evidence>
<dbReference type="PROSITE" id="PS50222">
    <property type="entry name" value="EF_HAND_2"/>
    <property type="match status" value="1"/>
</dbReference>
<dbReference type="InterPro" id="IPR037197">
    <property type="entry name" value="WWE_dom_sf"/>
</dbReference>
<evidence type="ECO:0000256" key="9">
    <source>
        <dbReference type="ARBA" id="ARBA00039017"/>
    </source>
</evidence>
<keyword evidence="4 11" id="KW-0863">Zinc-finger</keyword>
<evidence type="ECO:0000256" key="7">
    <source>
        <dbReference type="ARBA" id="ARBA00022837"/>
    </source>
</evidence>
<keyword evidence="2" id="KW-0662">Pyridine nucleotide biosynthesis</keyword>
<dbReference type="Gene3D" id="3.30.40.10">
    <property type="entry name" value="Zinc/RING finger domain, C3HC4 (zinc finger)"/>
    <property type="match status" value="1"/>
</dbReference>
<dbReference type="CDD" id="cd01011">
    <property type="entry name" value="nicotinamidase"/>
    <property type="match status" value="1"/>
</dbReference>
<evidence type="ECO:0000256" key="2">
    <source>
        <dbReference type="ARBA" id="ARBA00022642"/>
    </source>
</evidence>
<evidence type="ECO:0000259" key="13">
    <source>
        <dbReference type="PROSITE" id="PS50089"/>
    </source>
</evidence>
<keyword evidence="5" id="KW-0378">Hydrolase</keyword>
<comment type="pathway">
    <text evidence="8">Cofactor biosynthesis; nicotinate biosynthesis; nicotinate from nicotinamide: step 1/1.</text>
</comment>
<name>A0ABQ7S8B4_9ACAR</name>
<dbReference type="CDD" id="cd16449">
    <property type="entry name" value="RING-HC"/>
    <property type="match status" value="1"/>
</dbReference>
<evidence type="ECO:0000256" key="12">
    <source>
        <dbReference type="SAM" id="Phobius"/>
    </source>
</evidence>
<dbReference type="InterPro" id="IPR018123">
    <property type="entry name" value="WWE-dom_subgr"/>
</dbReference>
<sequence>TNGNNNGTHATRDVRHNDNDNIRQPALACSICYNDPPKNAVKLSCGHLFCFFCIKGSYENGNYRCPYCRAQIDESFFNTTNVSVIGGTQIPTANSDGSYWFYEAGQPRTWWMYDADTTKVIERAYSTGTQFFEVFIAGFTYVIDFQQMIQYRKDGDTRKRAVRRDRPQALDDIRGVAGLMNDDIRTVLDNLHLHDSINMTSNIKSSALSESYRRKIAETNDWGNVDVQLDWYQYLASNSDGIGRTAFRRFINALLSESNINVSGNTFSNDQQLLLFVVFDRDHDGVLSFSEFSDLAKGWLKPIFNPTRALIVVDVQNDFINGSLALSQGPAKQDGADVVPVINDIIDKYKFDCFVYTLDWHTEDHISFFDNLQKRSHDTIEPSTDTCVKMFDTVSFHDGKTKQKLWPVHCVQDTWGAELHKDLKVVPNSIKIYKGSLPEIDSYSAFWDNSRQNETELASELRQANITDVYICGLATEHCVSSTAKDATRAGFMTFIVEDACRGLDESEIEKRKLELARDGVVFIRSDDLNQKPCISIDMLLKRALVYHHSRSPPRTASQYIAEGTEITILFLAITLVIAGDIMIGASATLRNAVRRTCSIIPNQLINMFLGYISVAYLLVALGANSVQCENIASENHNVTALTRTQQIELVSQSLSELIGELEAIKSVASQRLINVRTNKVSDDERIRQSKVSRFVLSKVSELEQESSSFKLDLERMFGLHHQSNKNSHAAAALLSPTNELIESGEQLIARLDEISKPEGRQESIAGVHQESVQLVDRLVQNYLSNLRRAINRITRFIDHRAPSTMKRTGDESTATDVNEHRVYKRQAIRDGIVAPNNGGDAQILVQDQFLGGVASVRQSILNRIQLLSKRMHEFTIQWTRMLGRQRSPLFDRIPPRGVELWRDFWDTVRKQVRRINQEFRQLTLDMTRLVTGGGKLQYAPETDAVSTNEVGGTYRDYYDKTNDAGVNNDASTSTNDQSFERINVIDELDDEFTRQELTRNPMLRQQIQQEIGVFGSIFDMMREFIRRLRESATSMIRDVIDPNSVPNNNNDLVTPGPDIKPQVDALLEETIQSQRHINSQAKPVFLPNDRVVG</sequence>
<dbReference type="Pfam" id="PF13833">
    <property type="entry name" value="EF-hand_8"/>
    <property type="match status" value="1"/>
</dbReference>
<dbReference type="Proteomes" id="UP000825002">
    <property type="component" value="Unassembled WGS sequence"/>
</dbReference>
<dbReference type="PROSITE" id="PS00518">
    <property type="entry name" value="ZF_RING_1"/>
    <property type="match status" value="1"/>
</dbReference>
<evidence type="ECO:0000259" key="15">
    <source>
        <dbReference type="PROSITE" id="PS50918"/>
    </source>
</evidence>
<dbReference type="Gene3D" id="3.40.50.850">
    <property type="entry name" value="Isochorismatase-like"/>
    <property type="match status" value="1"/>
</dbReference>